<reference evidence="2 3" key="1">
    <citation type="submission" date="2015-04" db="EMBL/GenBank/DDBJ databases">
        <authorList>
            <person name="Heijne W.H."/>
            <person name="Fedorova N.D."/>
            <person name="Nierman W.C."/>
            <person name="Vollebregt A.W."/>
            <person name="Zhao Z."/>
            <person name="Wu L."/>
            <person name="Kumar M."/>
            <person name="Stam H."/>
            <person name="van den Berg M.A."/>
            <person name="Pel H.J."/>
        </authorList>
    </citation>
    <scope>NUCLEOTIDE SEQUENCE [LARGE SCALE GENOMIC DNA]</scope>
    <source>
        <strain evidence="2 3">CBS 393.64</strain>
    </source>
</reference>
<evidence type="ECO:0000256" key="1">
    <source>
        <dbReference type="SAM" id="MobiDB-lite"/>
    </source>
</evidence>
<dbReference type="STRING" id="1408163.A0A0F4YI38"/>
<accession>A0A0F4YI38</accession>
<gene>
    <name evidence="2" type="ORF">T310_8187</name>
</gene>
<keyword evidence="3" id="KW-1185">Reference proteome</keyword>
<dbReference type="GeneID" id="25320447"/>
<proteinExistence type="predicted"/>
<dbReference type="EMBL" id="LASV01000536">
    <property type="protein sequence ID" value="KKA17874.1"/>
    <property type="molecule type" value="Genomic_DNA"/>
</dbReference>
<evidence type="ECO:0000313" key="3">
    <source>
        <dbReference type="Proteomes" id="UP000053958"/>
    </source>
</evidence>
<organism evidence="2 3">
    <name type="scientific">Rasamsonia emersonii (strain ATCC 16479 / CBS 393.64 / IMI 116815)</name>
    <dbReference type="NCBI Taxonomy" id="1408163"/>
    <lineage>
        <taxon>Eukaryota</taxon>
        <taxon>Fungi</taxon>
        <taxon>Dikarya</taxon>
        <taxon>Ascomycota</taxon>
        <taxon>Pezizomycotina</taxon>
        <taxon>Eurotiomycetes</taxon>
        <taxon>Eurotiomycetidae</taxon>
        <taxon>Eurotiales</taxon>
        <taxon>Trichocomaceae</taxon>
        <taxon>Rasamsonia</taxon>
    </lineage>
</organism>
<protein>
    <submittedName>
        <fullName evidence="2">Uncharacterized protein</fullName>
    </submittedName>
</protein>
<evidence type="ECO:0000313" key="2">
    <source>
        <dbReference type="EMBL" id="KKA17874.1"/>
    </source>
</evidence>
<dbReference type="Proteomes" id="UP000053958">
    <property type="component" value="Unassembled WGS sequence"/>
</dbReference>
<name>A0A0F4YI38_RASE3</name>
<feature type="region of interest" description="Disordered" evidence="1">
    <location>
        <begin position="784"/>
        <end position="812"/>
    </location>
</feature>
<sequence>MSFGRHAYRHALQQQPAALFLDHVWISEEHLASAFRRFANYHQRRHQSWVPGPLEARRRLAKRKNTALAVVGGAGPPVDVGSLFGVNGSGHLRGNDQPLLTTPSWPEPLEIFSYPIPPPEPSLSASRGESNFGVNGLPSFVSGSDGRAVANGVLHNREFNEHLQDCRTVQDIKKVVDLFRVDVPREPAYSRRLFSHLLSKAIHSTNKMVDEILLFLDDPTLNPPTAGNYLALMKHLLRYEVKTAQRHKLLGAVVRAIELGLIPDTEIGPIIKALSNVKSGGTTLKSQENLREFIRHHRRIWEALRGCSVLKLRDLDDSLLDQWLSELLLGVTSNEELLHLAKDIVLAGQESCATVRRWIPTLLGQFVRLSVRPDTMLHYRKVIVGYFCDLLRPLDGDLAAEYLLQVAENLAFSHTSEQDWNSALENWRRCLLNIPNAESVASSRVWLDVRLPDSQNVSTEHLIVLRLWMLSALRKALREDYDDNWLVQPKATDPTITTLLKQFDCLTSGQNEADFFANLIQVLQQLHLPYNTVMTTAYTVMTMRKLRNRNARKVLEQLERSQMTLEELVADTKAFNATKSFLFPTFERMIRKIDVTTPEFVRDSIRLVESGKQGALDLKRLLASHTPLHIALANAWPRLPKPSKAELYRLRSAERKARKVASEAEKPVILSEPLTEEEEEELSKYDGPDPRACVEVMHLLALTFATSEKIRAKDAFDMVHWLYLFLYRHQAPIKPALARAMYHAGVVRYRRERQNVPLKQYRYIMDVVRKFEGPHVLRMLEMSPLDGEKTGSNARSPEETSSPEDTRNPKDT</sequence>
<comment type="caution">
    <text evidence="2">The sequence shown here is derived from an EMBL/GenBank/DDBJ whole genome shotgun (WGS) entry which is preliminary data.</text>
</comment>
<dbReference type="AlphaFoldDB" id="A0A0F4YI38"/>
<dbReference type="RefSeq" id="XP_013324486.1">
    <property type="nucleotide sequence ID" value="XM_013469032.1"/>
</dbReference>
<dbReference type="OrthoDB" id="2013972at2759"/>